<accession>A0A3L7DVU0</accession>
<protein>
    <submittedName>
        <fullName evidence="1">Uncharacterized protein</fullName>
    </submittedName>
</protein>
<proteinExistence type="predicted"/>
<dbReference type="Proteomes" id="UP000265509">
    <property type="component" value="Unassembled WGS sequence"/>
</dbReference>
<evidence type="ECO:0000313" key="2">
    <source>
        <dbReference type="Proteomes" id="UP000265509"/>
    </source>
</evidence>
<comment type="caution">
    <text evidence="1">The sequence shown here is derived from an EMBL/GenBank/DDBJ whole genome shotgun (WGS) entry which is preliminary data.</text>
</comment>
<evidence type="ECO:0000313" key="1">
    <source>
        <dbReference type="EMBL" id="RLQ20659.1"/>
    </source>
</evidence>
<organism evidence="1 2">
    <name type="scientific">Seongchinamella sediminis</name>
    <dbReference type="NCBI Taxonomy" id="2283635"/>
    <lineage>
        <taxon>Bacteria</taxon>
        <taxon>Pseudomonadati</taxon>
        <taxon>Pseudomonadota</taxon>
        <taxon>Gammaproteobacteria</taxon>
        <taxon>Cellvibrionales</taxon>
        <taxon>Halieaceae</taxon>
        <taxon>Seongchinamella</taxon>
    </lineage>
</organism>
<gene>
    <name evidence="1" type="ORF">DWB85_16135</name>
</gene>
<sequence>MFSTVLVGITGGSANAQEGAFGYGVKHDHVGIRGAQVFSGCSKQLADADVLVSGNMIERDALYRRFTTVRDTPPWQDSCRV</sequence>
<dbReference type="AlphaFoldDB" id="A0A3L7DVU0"/>
<keyword evidence="2" id="KW-1185">Reference proteome</keyword>
<name>A0A3L7DVU0_9GAMM</name>
<reference evidence="1 2" key="1">
    <citation type="submission" date="2018-07" db="EMBL/GenBank/DDBJ databases">
        <title>Halioglobus sp. genome submission.</title>
        <authorList>
            <person name="Ye M.-Q."/>
            <person name="Du Z.-J."/>
        </authorList>
    </citation>
    <scope>NUCLEOTIDE SEQUENCE [LARGE SCALE GENOMIC DNA]</scope>
    <source>
        <strain evidence="1 2">U0301</strain>
    </source>
</reference>
<dbReference type="EMBL" id="QRAN01000021">
    <property type="protein sequence ID" value="RLQ20659.1"/>
    <property type="molecule type" value="Genomic_DNA"/>
</dbReference>